<keyword evidence="2" id="KW-1185">Reference proteome</keyword>
<dbReference type="Proteomes" id="UP001597374">
    <property type="component" value="Unassembled WGS sequence"/>
</dbReference>
<reference evidence="2" key="1">
    <citation type="journal article" date="2019" name="Int. J. Syst. Evol. Microbiol.">
        <title>The Global Catalogue of Microorganisms (GCM) 10K type strain sequencing project: providing services to taxonomists for standard genome sequencing and annotation.</title>
        <authorList>
            <consortium name="The Broad Institute Genomics Platform"/>
            <consortium name="The Broad Institute Genome Sequencing Center for Infectious Disease"/>
            <person name="Wu L."/>
            <person name="Ma J."/>
        </authorList>
    </citation>
    <scope>NUCLEOTIDE SEQUENCE [LARGE SCALE GENOMIC DNA]</scope>
    <source>
        <strain evidence="2">CGMCC 4.1782</strain>
    </source>
</reference>
<dbReference type="InterPro" id="IPR038396">
    <property type="entry name" value="SpoIIAA-like_sf"/>
</dbReference>
<protein>
    <submittedName>
        <fullName evidence="1">STAS/SEC14 domain-containing protein</fullName>
    </submittedName>
</protein>
<dbReference type="SUPFAM" id="SSF52091">
    <property type="entry name" value="SpoIIaa-like"/>
    <property type="match status" value="1"/>
</dbReference>
<dbReference type="EMBL" id="JBHUIM010000001">
    <property type="protein sequence ID" value="MFD2245238.1"/>
    <property type="molecule type" value="Genomic_DNA"/>
</dbReference>
<proteinExistence type="predicted"/>
<dbReference type="InterPro" id="IPR036513">
    <property type="entry name" value="STAS_dom_sf"/>
</dbReference>
<comment type="caution">
    <text evidence="1">The sequence shown here is derived from an EMBL/GenBank/DDBJ whole genome shotgun (WGS) entry which is preliminary data.</text>
</comment>
<dbReference type="Gene3D" id="3.40.50.10600">
    <property type="entry name" value="SpoIIaa-like domains"/>
    <property type="match status" value="1"/>
</dbReference>
<accession>A0ABW5CV91</accession>
<gene>
    <name evidence="1" type="ORF">ACFSKP_03160</name>
</gene>
<dbReference type="InterPro" id="IPR021866">
    <property type="entry name" value="SpoIIAA-like"/>
</dbReference>
<dbReference type="RefSeq" id="WP_250429305.1">
    <property type="nucleotide sequence ID" value="NZ_JALPRR010000002.1"/>
</dbReference>
<organism evidence="1 2">
    <name type="scientific">Pontibacter ruber</name>
    <dbReference type="NCBI Taxonomy" id="1343895"/>
    <lineage>
        <taxon>Bacteria</taxon>
        <taxon>Pseudomonadati</taxon>
        <taxon>Bacteroidota</taxon>
        <taxon>Cytophagia</taxon>
        <taxon>Cytophagales</taxon>
        <taxon>Hymenobacteraceae</taxon>
        <taxon>Pontibacter</taxon>
    </lineage>
</organism>
<dbReference type="Pfam" id="PF11964">
    <property type="entry name" value="SpoIIAA-like"/>
    <property type="match status" value="1"/>
</dbReference>
<sequence length="136" mass="15387">MLYNEKVPYVIRYSDPLGYVEVIWNGSLTVEQLNTGLDQLLNVLKAKQAKLLLVDISNFSSTGPEAQAWVKDFYLQGLQNHSIERIARVVDPHAFGQALLNNMLLLLQSQSSFSFCLSNFTDRGEALEWLLREVPA</sequence>
<evidence type="ECO:0000313" key="2">
    <source>
        <dbReference type="Proteomes" id="UP001597374"/>
    </source>
</evidence>
<name>A0ABW5CV91_9BACT</name>
<evidence type="ECO:0000313" key="1">
    <source>
        <dbReference type="EMBL" id="MFD2245238.1"/>
    </source>
</evidence>